<dbReference type="AlphaFoldDB" id="A0A4R5PKJ8"/>
<evidence type="ECO:0000313" key="3">
    <source>
        <dbReference type="Proteomes" id="UP000295131"/>
    </source>
</evidence>
<accession>A0A4R5PKJ8</accession>
<dbReference type="RefSeq" id="WP_133284444.1">
    <property type="nucleotide sequence ID" value="NZ_SMSI01000002.1"/>
</dbReference>
<evidence type="ECO:0000313" key="2">
    <source>
        <dbReference type="EMBL" id="TDH35744.1"/>
    </source>
</evidence>
<dbReference type="InterPro" id="IPR052194">
    <property type="entry name" value="MESH1"/>
</dbReference>
<organism evidence="2 3">
    <name type="scientific">Pseudohoeflea suaedae</name>
    <dbReference type="NCBI Taxonomy" id="877384"/>
    <lineage>
        <taxon>Bacteria</taxon>
        <taxon>Pseudomonadati</taxon>
        <taxon>Pseudomonadota</taxon>
        <taxon>Alphaproteobacteria</taxon>
        <taxon>Hyphomicrobiales</taxon>
        <taxon>Rhizobiaceae</taxon>
        <taxon>Pseudohoeflea</taxon>
    </lineage>
</organism>
<dbReference type="PANTHER" id="PTHR46246:SF1">
    <property type="entry name" value="GUANOSINE-3',5'-BIS(DIPHOSPHATE) 3'-PYROPHOSPHOHYDROLASE MESH1"/>
    <property type="match status" value="1"/>
</dbReference>
<dbReference type="InterPro" id="IPR003607">
    <property type="entry name" value="HD/PDEase_dom"/>
</dbReference>
<keyword evidence="3" id="KW-1185">Reference proteome</keyword>
<dbReference type="GO" id="GO:0008893">
    <property type="term" value="F:guanosine-3',5'-bis(diphosphate) 3'-diphosphatase activity"/>
    <property type="evidence" value="ECO:0007669"/>
    <property type="project" value="TreeGrafter"/>
</dbReference>
<dbReference type="SUPFAM" id="SSF109604">
    <property type="entry name" value="HD-domain/PDEase-like"/>
    <property type="match status" value="1"/>
</dbReference>
<dbReference type="PANTHER" id="PTHR46246">
    <property type="entry name" value="GUANOSINE-3',5'-BIS(DIPHOSPHATE) 3'-PYROPHOSPHOHYDROLASE MESH1"/>
    <property type="match status" value="1"/>
</dbReference>
<dbReference type="OrthoDB" id="9802385at2"/>
<comment type="caution">
    <text evidence="2">The sequence shown here is derived from an EMBL/GenBank/DDBJ whole genome shotgun (WGS) entry which is preliminary data.</text>
</comment>
<name>A0A4R5PKJ8_9HYPH</name>
<reference evidence="2 3" key="1">
    <citation type="journal article" date="2013" name="Int. J. Syst. Evol. Microbiol.">
        <title>Hoeflea suaedae sp. nov., an endophytic bacterium isolated from the root of the halophyte Suaeda maritima.</title>
        <authorList>
            <person name="Chung E.J."/>
            <person name="Park J.A."/>
            <person name="Pramanik P."/>
            <person name="Bibi F."/>
            <person name="Jeon C.O."/>
            <person name="Chung Y.R."/>
        </authorList>
    </citation>
    <scope>NUCLEOTIDE SEQUENCE [LARGE SCALE GENOMIC DNA]</scope>
    <source>
        <strain evidence="2 3">YC6898</strain>
    </source>
</reference>
<sequence length="177" mass="19905">MIALGALKETDGLVMRAADFARTMHEGQVRKYTGEPYFNHVERVAERLTQINAQIEAIAAGYLHDVMEDCGVSMDALCKDFGGPVARLVWWVTNQAPKSFGNRAERKAFECERLAGAPRGAQNIKLADIIDNTRDLKSHDPEFWKVYRGEKVAAVSAMTKGDYILRDRALMILEWSE</sequence>
<dbReference type="Gene3D" id="1.10.3210.10">
    <property type="entry name" value="Hypothetical protein af1432"/>
    <property type="match status" value="1"/>
</dbReference>
<proteinExistence type="predicted"/>
<gene>
    <name evidence="2" type="ORF">E2A64_10440</name>
</gene>
<protein>
    <submittedName>
        <fullName evidence="2">HD domain-containing protein</fullName>
    </submittedName>
</protein>
<dbReference type="Proteomes" id="UP000295131">
    <property type="component" value="Unassembled WGS sequence"/>
</dbReference>
<dbReference type="EMBL" id="SMSI01000002">
    <property type="protein sequence ID" value="TDH35744.1"/>
    <property type="molecule type" value="Genomic_DNA"/>
</dbReference>
<dbReference type="SMART" id="SM00471">
    <property type="entry name" value="HDc"/>
    <property type="match status" value="1"/>
</dbReference>
<feature type="domain" description="HD/PDEase" evidence="1">
    <location>
        <begin position="33"/>
        <end position="142"/>
    </location>
</feature>
<dbReference type="Pfam" id="PF13328">
    <property type="entry name" value="HD_4"/>
    <property type="match status" value="1"/>
</dbReference>
<evidence type="ECO:0000259" key="1">
    <source>
        <dbReference type="SMART" id="SM00471"/>
    </source>
</evidence>